<proteinExistence type="predicted"/>
<protein>
    <submittedName>
        <fullName evidence="1">Acetylornithine aminotransferase</fullName>
    </submittedName>
</protein>
<keyword evidence="1" id="KW-0032">Aminotransferase</keyword>
<keyword evidence="1" id="KW-0808">Transferase</keyword>
<organism evidence="1 2">
    <name type="scientific">Puccinia graminis f. sp. tritici</name>
    <dbReference type="NCBI Taxonomy" id="56615"/>
    <lineage>
        <taxon>Eukaryota</taxon>
        <taxon>Fungi</taxon>
        <taxon>Dikarya</taxon>
        <taxon>Basidiomycota</taxon>
        <taxon>Pucciniomycotina</taxon>
        <taxon>Pucciniomycetes</taxon>
        <taxon>Pucciniales</taxon>
        <taxon>Pucciniaceae</taxon>
        <taxon>Puccinia</taxon>
    </lineage>
</organism>
<dbReference type="Gene3D" id="3.90.1150.10">
    <property type="entry name" value="Aspartate Aminotransferase, domain 1"/>
    <property type="match status" value="1"/>
</dbReference>
<dbReference type="GO" id="GO:0008483">
    <property type="term" value="F:transaminase activity"/>
    <property type="evidence" value="ECO:0007669"/>
    <property type="project" value="UniProtKB-KW"/>
</dbReference>
<sequence length="99" mass="11417">MNTTSRKITTQDSLDQLKQSYNCSILHRFIRSLITHPDHPVPQNVQHRIERWSKSNAHTVRSTADDTLSHGKGCKVWALRGREYLDFTAEPESACGQRR</sequence>
<dbReference type="Proteomes" id="UP000324748">
    <property type="component" value="Unassembled WGS sequence"/>
</dbReference>
<dbReference type="InterPro" id="IPR015422">
    <property type="entry name" value="PyrdxlP-dep_Trfase_small"/>
</dbReference>
<dbReference type="AlphaFoldDB" id="A0A5B0LLF4"/>
<gene>
    <name evidence="1" type="primary">ARG8_2</name>
    <name evidence="1" type="ORF">PGT21_024994</name>
</gene>
<accession>A0A5B0LLF4</accession>
<name>A0A5B0LLF4_PUCGR</name>
<evidence type="ECO:0000313" key="1">
    <source>
        <dbReference type="EMBL" id="KAA1065105.1"/>
    </source>
</evidence>
<evidence type="ECO:0000313" key="2">
    <source>
        <dbReference type="Proteomes" id="UP000324748"/>
    </source>
</evidence>
<keyword evidence="2" id="KW-1185">Reference proteome</keyword>
<dbReference type="OrthoDB" id="10260828at2759"/>
<comment type="caution">
    <text evidence="1">The sequence shown here is derived from an EMBL/GenBank/DDBJ whole genome shotgun (WGS) entry which is preliminary data.</text>
</comment>
<dbReference type="EMBL" id="VSWC01000197">
    <property type="protein sequence ID" value="KAA1065105.1"/>
    <property type="molecule type" value="Genomic_DNA"/>
</dbReference>
<reference evidence="1 2" key="1">
    <citation type="submission" date="2019-05" db="EMBL/GenBank/DDBJ databases">
        <title>Emergence of the Ug99 lineage of the wheat stem rust pathogen through somatic hybridization.</title>
        <authorList>
            <person name="Li F."/>
            <person name="Upadhyaya N.M."/>
            <person name="Sperschneider J."/>
            <person name="Matny O."/>
            <person name="Nguyen-Phuc H."/>
            <person name="Mago R."/>
            <person name="Raley C."/>
            <person name="Miller M.E."/>
            <person name="Silverstein K.A.T."/>
            <person name="Henningsen E."/>
            <person name="Hirsch C.D."/>
            <person name="Visser B."/>
            <person name="Pretorius Z.A."/>
            <person name="Steffenson B.J."/>
            <person name="Schwessinger B."/>
            <person name="Dodds P.N."/>
            <person name="Figueroa M."/>
        </authorList>
    </citation>
    <scope>NUCLEOTIDE SEQUENCE [LARGE SCALE GENOMIC DNA]</scope>
    <source>
        <strain evidence="1">21-0</strain>
    </source>
</reference>